<organism evidence="3 4">
    <name type="scientific">Actinocorallia libanotica</name>
    <dbReference type="NCBI Taxonomy" id="46162"/>
    <lineage>
        <taxon>Bacteria</taxon>
        <taxon>Bacillati</taxon>
        <taxon>Actinomycetota</taxon>
        <taxon>Actinomycetes</taxon>
        <taxon>Streptosporangiales</taxon>
        <taxon>Thermomonosporaceae</taxon>
        <taxon>Actinocorallia</taxon>
    </lineage>
</organism>
<dbReference type="PANTHER" id="PTHR33744">
    <property type="entry name" value="CARBOHYDRATE DIACID REGULATOR"/>
    <property type="match status" value="1"/>
</dbReference>
<dbReference type="InterPro" id="IPR025736">
    <property type="entry name" value="PucR_C-HTH_dom"/>
</dbReference>
<accession>A0ABP4BZZ3</accession>
<feature type="domain" description="PucR-like N-terminal" evidence="2">
    <location>
        <begin position="19"/>
        <end position="164"/>
    </location>
</feature>
<sequence>MGAQKLFSDLLPGLIEFAPEIVGEIIDGIRVSIPDYDRPQGSPYHEVIRSGVEQNVLGFVEWLADPERPLERRNEICRRLGAFEAMEGRPLAVLQSAYRIGAQLGWSRIRDLLAEREMSAAAVSALADALFGYMDEAAELSREGYDRAKGEEHEKRDAARLLLLRDLVRRPGADRAALAALHPAADWAVPDQVTLVALPADTPAVRPLLDSDLLLDLHAPEPYLLVPGPLTGRRRKMLESALAGGRAAVGLTVPAARAADSLRWARRVLALVADGVLDDGTLTLCEDHLVSVWLLADGALMDQMARRRLAFLSRAGERRRQWLADTLRAWLRTRGPAGRMSEDLGVHVQTVRYRMRVLEELLQEELTDPDNRFATETALRALWLRGRSDRTGDGTATTGP</sequence>
<dbReference type="InterPro" id="IPR042070">
    <property type="entry name" value="PucR_C-HTH_sf"/>
</dbReference>
<dbReference type="Pfam" id="PF13556">
    <property type="entry name" value="HTH_30"/>
    <property type="match status" value="1"/>
</dbReference>
<keyword evidence="4" id="KW-1185">Reference proteome</keyword>
<proteinExistence type="predicted"/>
<gene>
    <name evidence="3" type="ORF">GCM10009550_46980</name>
</gene>
<evidence type="ECO:0000259" key="1">
    <source>
        <dbReference type="Pfam" id="PF13556"/>
    </source>
</evidence>
<dbReference type="InterPro" id="IPR058663">
    <property type="entry name" value="PucR-like_N"/>
</dbReference>
<dbReference type="PANTHER" id="PTHR33744:SF1">
    <property type="entry name" value="DNA-BINDING TRANSCRIPTIONAL ACTIVATOR ADER"/>
    <property type="match status" value="1"/>
</dbReference>
<evidence type="ECO:0000313" key="4">
    <source>
        <dbReference type="Proteomes" id="UP001500665"/>
    </source>
</evidence>
<protein>
    <submittedName>
        <fullName evidence="3">Helix-turn-helix domain-containing protein</fullName>
    </submittedName>
</protein>
<dbReference type="EMBL" id="BAAAHH010000020">
    <property type="protein sequence ID" value="GAA0958425.1"/>
    <property type="molecule type" value="Genomic_DNA"/>
</dbReference>
<evidence type="ECO:0000259" key="2">
    <source>
        <dbReference type="Pfam" id="PF25906"/>
    </source>
</evidence>
<dbReference type="Gene3D" id="1.10.10.2840">
    <property type="entry name" value="PucR C-terminal helix-turn-helix domain"/>
    <property type="match status" value="1"/>
</dbReference>
<name>A0ABP4BZZ3_9ACTN</name>
<feature type="domain" description="PucR C-terminal helix-turn-helix" evidence="1">
    <location>
        <begin position="323"/>
        <end position="381"/>
    </location>
</feature>
<comment type="caution">
    <text evidence="3">The sequence shown here is derived from an EMBL/GenBank/DDBJ whole genome shotgun (WGS) entry which is preliminary data.</text>
</comment>
<dbReference type="RefSeq" id="WP_344243075.1">
    <property type="nucleotide sequence ID" value="NZ_BAAAHH010000020.1"/>
</dbReference>
<evidence type="ECO:0000313" key="3">
    <source>
        <dbReference type="EMBL" id="GAA0958425.1"/>
    </source>
</evidence>
<reference evidence="4" key="1">
    <citation type="journal article" date="2019" name="Int. J. Syst. Evol. Microbiol.">
        <title>The Global Catalogue of Microorganisms (GCM) 10K type strain sequencing project: providing services to taxonomists for standard genome sequencing and annotation.</title>
        <authorList>
            <consortium name="The Broad Institute Genomics Platform"/>
            <consortium name="The Broad Institute Genome Sequencing Center for Infectious Disease"/>
            <person name="Wu L."/>
            <person name="Ma J."/>
        </authorList>
    </citation>
    <scope>NUCLEOTIDE SEQUENCE [LARGE SCALE GENOMIC DNA]</scope>
    <source>
        <strain evidence="4">JCM 10696</strain>
    </source>
</reference>
<dbReference type="InterPro" id="IPR051448">
    <property type="entry name" value="CdaR-like_regulators"/>
</dbReference>
<dbReference type="Pfam" id="PF25906">
    <property type="entry name" value="PucR-like_N"/>
    <property type="match status" value="1"/>
</dbReference>
<dbReference type="Proteomes" id="UP001500665">
    <property type="component" value="Unassembled WGS sequence"/>
</dbReference>